<proteinExistence type="predicted"/>
<dbReference type="AlphaFoldDB" id="A0AAV7U6Y8"/>
<organism evidence="1 2">
    <name type="scientific">Pleurodeles waltl</name>
    <name type="common">Iberian ribbed newt</name>
    <dbReference type="NCBI Taxonomy" id="8319"/>
    <lineage>
        <taxon>Eukaryota</taxon>
        <taxon>Metazoa</taxon>
        <taxon>Chordata</taxon>
        <taxon>Craniata</taxon>
        <taxon>Vertebrata</taxon>
        <taxon>Euteleostomi</taxon>
        <taxon>Amphibia</taxon>
        <taxon>Batrachia</taxon>
        <taxon>Caudata</taxon>
        <taxon>Salamandroidea</taxon>
        <taxon>Salamandridae</taxon>
        <taxon>Pleurodelinae</taxon>
        <taxon>Pleurodeles</taxon>
    </lineage>
</organism>
<keyword evidence="2" id="KW-1185">Reference proteome</keyword>
<reference evidence="1" key="1">
    <citation type="journal article" date="2022" name="bioRxiv">
        <title>Sequencing and chromosome-scale assembly of the giantPleurodeles waltlgenome.</title>
        <authorList>
            <person name="Brown T."/>
            <person name="Elewa A."/>
            <person name="Iarovenko S."/>
            <person name="Subramanian E."/>
            <person name="Araus A.J."/>
            <person name="Petzold A."/>
            <person name="Susuki M."/>
            <person name="Suzuki K.-i.T."/>
            <person name="Hayashi T."/>
            <person name="Toyoda A."/>
            <person name="Oliveira C."/>
            <person name="Osipova E."/>
            <person name="Leigh N.D."/>
            <person name="Simon A."/>
            <person name="Yun M.H."/>
        </authorList>
    </citation>
    <scope>NUCLEOTIDE SEQUENCE</scope>
    <source>
        <strain evidence="1">20211129_DDA</strain>
        <tissue evidence="1">Liver</tissue>
    </source>
</reference>
<protein>
    <submittedName>
        <fullName evidence="1">Uncharacterized protein</fullName>
    </submittedName>
</protein>
<evidence type="ECO:0000313" key="1">
    <source>
        <dbReference type="EMBL" id="KAJ1183563.1"/>
    </source>
</evidence>
<name>A0AAV7U6Y8_PLEWA</name>
<dbReference type="Proteomes" id="UP001066276">
    <property type="component" value="Chromosome 3_1"/>
</dbReference>
<comment type="caution">
    <text evidence="1">The sequence shown here is derived from an EMBL/GenBank/DDBJ whole genome shotgun (WGS) entry which is preliminary data.</text>
</comment>
<evidence type="ECO:0000313" key="2">
    <source>
        <dbReference type="Proteomes" id="UP001066276"/>
    </source>
</evidence>
<sequence length="72" mass="7891">MAPGTIAKLMWRPETCLPRLSRRSWLRAERGPGQPEVKASGCEPELRGIAGHSRPLGNVVPSGRAWKEKLCG</sequence>
<gene>
    <name evidence="1" type="ORF">NDU88_000381</name>
</gene>
<dbReference type="EMBL" id="JANPWB010000005">
    <property type="protein sequence ID" value="KAJ1183563.1"/>
    <property type="molecule type" value="Genomic_DNA"/>
</dbReference>
<accession>A0AAV7U6Y8</accession>